<dbReference type="GO" id="GO:0005737">
    <property type="term" value="C:cytoplasm"/>
    <property type="evidence" value="ECO:0007669"/>
    <property type="project" value="UniProtKB-SubCell"/>
</dbReference>
<name>F7XPZ5_METZD</name>
<dbReference type="CDD" id="cd00610">
    <property type="entry name" value="OAT_like"/>
    <property type="match status" value="1"/>
</dbReference>
<dbReference type="InterPro" id="IPR005814">
    <property type="entry name" value="Aminotrans_3"/>
</dbReference>
<dbReference type="FunFam" id="3.40.640.10:FF:000004">
    <property type="entry name" value="Acetylornithine aminotransferase"/>
    <property type="match status" value="1"/>
</dbReference>
<dbReference type="GO" id="GO:0006526">
    <property type="term" value="P:L-arginine biosynthetic process"/>
    <property type="evidence" value="ECO:0007669"/>
    <property type="project" value="UniProtKB-UniRule"/>
</dbReference>
<dbReference type="PIRSF" id="PIRSF000521">
    <property type="entry name" value="Transaminase_4ab_Lys_Orn"/>
    <property type="match status" value="1"/>
</dbReference>
<evidence type="ECO:0000256" key="1">
    <source>
        <dbReference type="ARBA" id="ARBA00022576"/>
    </source>
</evidence>
<evidence type="ECO:0000256" key="5">
    <source>
        <dbReference type="HAMAP-Rule" id="MF_01107"/>
    </source>
</evidence>
<comment type="similarity">
    <text evidence="5">Belongs to the class-III pyridoxal-phosphate-dependent aminotransferase family. ArgD subfamily.</text>
</comment>
<dbReference type="InterPro" id="IPR049704">
    <property type="entry name" value="Aminotrans_3_PPA_site"/>
</dbReference>
<dbReference type="InterPro" id="IPR015422">
    <property type="entry name" value="PyrdxlP-dep_Trfase_small"/>
</dbReference>
<proteinExistence type="inferred from homology"/>
<keyword evidence="1 5" id="KW-0032">Aminotransferase</keyword>
<dbReference type="UniPathway" id="UPA00068">
    <property type="reaction ID" value="UER00109"/>
</dbReference>
<gene>
    <name evidence="5" type="primary">argD</name>
    <name evidence="6" type="ordered locus">Mzhil_1687</name>
</gene>
<feature type="binding site" evidence="5">
    <location>
        <begin position="114"/>
        <end position="115"/>
    </location>
    <ligand>
        <name>pyridoxal 5'-phosphate</name>
        <dbReference type="ChEBI" id="CHEBI:597326"/>
    </ligand>
</feature>
<feature type="modified residue" description="N6-(pyridoxal phosphate)lysine" evidence="5">
    <location>
        <position position="255"/>
    </location>
</feature>
<keyword evidence="4 5" id="KW-0663">Pyridoxal phosphate</keyword>
<dbReference type="PROSITE" id="PS00600">
    <property type="entry name" value="AA_TRANSFER_CLASS_3"/>
    <property type="match status" value="1"/>
</dbReference>
<comment type="cofactor">
    <cofactor evidence="5">
        <name>pyridoxal 5'-phosphate</name>
        <dbReference type="ChEBI" id="CHEBI:597326"/>
    </cofactor>
    <text evidence="5">Binds 1 pyridoxal phosphate per subunit.</text>
</comment>
<dbReference type="EC" id="2.6.1.11" evidence="5"/>
<evidence type="ECO:0000256" key="3">
    <source>
        <dbReference type="ARBA" id="ARBA00022679"/>
    </source>
</evidence>
<feature type="binding site" evidence="5">
    <location>
        <position position="281"/>
    </location>
    <ligand>
        <name>N(2)-acetyl-L-ornithine</name>
        <dbReference type="ChEBI" id="CHEBI:57805"/>
    </ligand>
</feature>
<accession>F7XPZ5</accession>
<dbReference type="InterPro" id="IPR015421">
    <property type="entry name" value="PyrdxlP-dep_Trfase_major"/>
</dbReference>
<dbReference type="NCBIfam" id="TIGR00707">
    <property type="entry name" value="argD"/>
    <property type="match status" value="1"/>
</dbReference>
<dbReference type="PANTHER" id="PTHR11986:SF79">
    <property type="entry name" value="ACETYLORNITHINE AMINOTRANSFERASE, MITOCHONDRIAL"/>
    <property type="match status" value="1"/>
</dbReference>
<dbReference type="InterPro" id="IPR015424">
    <property type="entry name" value="PyrdxlP-dep_Trfase"/>
</dbReference>
<dbReference type="EMBL" id="CP002101">
    <property type="protein sequence ID" value="AEH61522.1"/>
    <property type="molecule type" value="Genomic_DNA"/>
</dbReference>
<organism evidence="6 7">
    <name type="scientific">Methanosalsum zhilinae (strain DSM 4017 / NBRC 107636 / OCM 62 / WeN5)</name>
    <name type="common">Methanohalophilus zhilinae</name>
    <dbReference type="NCBI Taxonomy" id="679901"/>
    <lineage>
        <taxon>Archaea</taxon>
        <taxon>Methanobacteriati</taxon>
        <taxon>Methanobacteriota</taxon>
        <taxon>Stenosarchaea group</taxon>
        <taxon>Methanomicrobia</taxon>
        <taxon>Methanosarcinales</taxon>
        <taxon>Methanosarcinaceae</taxon>
        <taxon>Methanosalsum</taxon>
    </lineage>
</organism>
<dbReference type="InterPro" id="IPR004636">
    <property type="entry name" value="AcOrn/SuccOrn_fam"/>
</dbReference>
<feature type="binding site" evidence="5">
    <location>
        <position position="282"/>
    </location>
    <ligand>
        <name>pyridoxal 5'-phosphate</name>
        <dbReference type="ChEBI" id="CHEBI:597326"/>
    </ligand>
</feature>
<keyword evidence="2 5" id="KW-0028">Amino-acid biosynthesis</keyword>
<evidence type="ECO:0000313" key="7">
    <source>
        <dbReference type="Proteomes" id="UP000006622"/>
    </source>
</evidence>
<dbReference type="HOGENOM" id="CLU_016922_10_1_2"/>
<dbReference type="Proteomes" id="UP000006622">
    <property type="component" value="Chromosome"/>
</dbReference>
<dbReference type="RefSeq" id="WP_013898958.1">
    <property type="nucleotide sequence ID" value="NC_015676.1"/>
</dbReference>
<dbReference type="Gene3D" id="3.40.640.10">
    <property type="entry name" value="Type I PLP-dependent aspartate aminotransferase-like (Major domain)"/>
    <property type="match status" value="1"/>
</dbReference>
<feature type="binding site" evidence="5">
    <location>
        <position position="141"/>
    </location>
    <ligand>
        <name>pyridoxal 5'-phosphate</name>
        <dbReference type="ChEBI" id="CHEBI:597326"/>
    </ligand>
</feature>
<comment type="subcellular location">
    <subcellularLocation>
        <location evidence="5">Cytoplasm</location>
    </subcellularLocation>
</comment>
<comment type="catalytic activity">
    <reaction evidence="5">
        <text>N(2)-acetyl-L-ornithine + 2-oxoglutarate = N-acetyl-L-glutamate 5-semialdehyde + L-glutamate</text>
        <dbReference type="Rhea" id="RHEA:18049"/>
        <dbReference type="ChEBI" id="CHEBI:16810"/>
        <dbReference type="ChEBI" id="CHEBI:29123"/>
        <dbReference type="ChEBI" id="CHEBI:29985"/>
        <dbReference type="ChEBI" id="CHEBI:57805"/>
        <dbReference type="EC" id="2.6.1.11"/>
    </reaction>
</comment>
<comment type="miscellaneous">
    <text evidence="5">May also have succinyldiaminopimelate aminotransferase activity, thus carrying out the corresponding step in lysine biosynthesis.</text>
</comment>
<dbReference type="STRING" id="679901.Mzhil_1687"/>
<dbReference type="GeneID" id="10823327"/>
<dbReference type="GO" id="GO:0003992">
    <property type="term" value="F:N2-acetyl-L-ornithine:2-oxoglutarate 5-aminotransferase activity"/>
    <property type="evidence" value="ECO:0007669"/>
    <property type="project" value="UniProtKB-UniRule"/>
</dbReference>
<dbReference type="HAMAP" id="MF_01107">
    <property type="entry name" value="ArgD_aminotrans_3"/>
    <property type="match status" value="1"/>
</dbReference>
<comment type="pathway">
    <text evidence="5">Amino-acid biosynthesis; L-arginine biosynthesis; N(2)-acetyl-L-ornithine from L-glutamate: step 4/4.</text>
</comment>
<feature type="binding site" evidence="5">
    <location>
        <begin position="226"/>
        <end position="229"/>
    </location>
    <ligand>
        <name>pyridoxal 5'-phosphate</name>
        <dbReference type="ChEBI" id="CHEBI:597326"/>
    </ligand>
</feature>
<dbReference type="Pfam" id="PF00202">
    <property type="entry name" value="Aminotran_3"/>
    <property type="match status" value="1"/>
</dbReference>
<evidence type="ECO:0000313" key="6">
    <source>
        <dbReference type="EMBL" id="AEH61522.1"/>
    </source>
</evidence>
<dbReference type="NCBIfam" id="NF002874">
    <property type="entry name" value="PRK03244.1"/>
    <property type="match status" value="1"/>
</dbReference>
<dbReference type="Gene3D" id="3.90.1150.10">
    <property type="entry name" value="Aspartate Aminotransferase, domain 1"/>
    <property type="match status" value="1"/>
</dbReference>
<dbReference type="GO" id="GO:0042802">
    <property type="term" value="F:identical protein binding"/>
    <property type="evidence" value="ECO:0007669"/>
    <property type="project" value="TreeGrafter"/>
</dbReference>
<comment type="subunit">
    <text evidence="5">Homodimer.</text>
</comment>
<dbReference type="NCBIfam" id="NF002325">
    <property type="entry name" value="PRK01278.1"/>
    <property type="match status" value="1"/>
</dbReference>
<reference evidence="6" key="1">
    <citation type="submission" date="2010-07" db="EMBL/GenBank/DDBJ databases">
        <title>The complete genome of Methanosalsum zhilinae DSM 4017.</title>
        <authorList>
            <consortium name="US DOE Joint Genome Institute (JGI-PGF)"/>
            <person name="Lucas S."/>
            <person name="Copeland A."/>
            <person name="Lapidus A."/>
            <person name="Glavina del Rio T."/>
            <person name="Dalin E."/>
            <person name="Tice H."/>
            <person name="Bruce D."/>
            <person name="Goodwin L."/>
            <person name="Pitluck S."/>
            <person name="Kyrpides N."/>
            <person name="Mavromatis K."/>
            <person name="Ovchinnikova G."/>
            <person name="Daligault H."/>
            <person name="Detter J.C."/>
            <person name="Han C."/>
            <person name="Tapia R."/>
            <person name="Larimer F."/>
            <person name="Land M."/>
            <person name="Hauser L."/>
            <person name="Markowitz V."/>
            <person name="Cheng J.-F."/>
            <person name="Hugenholtz P."/>
            <person name="Woyke T."/>
            <person name="Wu D."/>
            <person name="Spring S."/>
            <person name="Schueler E."/>
            <person name="Brambilla E."/>
            <person name="Klenk H.-P."/>
            <person name="Eisen J.A."/>
        </authorList>
    </citation>
    <scope>NUCLEOTIDE SEQUENCE</scope>
    <source>
        <strain evidence="6">DSM 4017</strain>
    </source>
</reference>
<dbReference type="PANTHER" id="PTHR11986">
    <property type="entry name" value="AMINOTRANSFERASE CLASS III"/>
    <property type="match status" value="1"/>
</dbReference>
<protein>
    <recommendedName>
        <fullName evidence="5">Acetylornithine aminotransferase</fullName>
        <shortName evidence="5">ACOAT</shortName>
        <ecNumber evidence="5">2.6.1.11</ecNumber>
    </recommendedName>
</protein>
<keyword evidence="5" id="KW-0963">Cytoplasm</keyword>
<keyword evidence="7" id="KW-1185">Reference proteome</keyword>
<evidence type="ECO:0000256" key="4">
    <source>
        <dbReference type="ARBA" id="ARBA00022898"/>
    </source>
</evidence>
<dbReference type="GO" id="GO:0030170">
    <property type="term" value="F:pyridoxal phosphate binding"/>
    <property type="evidence" value="ECO:0007669"/>
    <property type="project" value="InterPro"/>
</dbReference>
<dbReference type="KEGG" id="mzh:Mzhil_1687"/>
<feature type="binding site" evidence="5">
    <location>
        <position position="144"/>
    </location>
    <ligand>
        <name>N(2)-acetyl-L-ornithine</name>
        <dbReference type="ChEBI" id="CHEBI:57805"/>
    </ligand>
</feature>
<dbReference type="SUPFAM" id="SSF53383">
    <property type="entry name" value="PLP-dependent transferases"/>
    <property type="match status" value="1"/>
</dbReference>
<keyword evidence="5" id="KW-0055">Arginine biosynthesis</keyword>
<evidence type="ECO:0000256" key="2">
    <source>
        <dbReference type="ARBA" id="ARBA00022605"/>
    </source>
</evidence>
<dbReference type="InterPro" id="IPR050103">
    <property type="entry name" value="Class-III_PLP-dep_AT"/>
</dbReference>
<keyword evidence="3 5" id="KW-0808">Transferase</keyword>
<sequence>MIRDFLDPNLNFEKINQIDSSCVMQTYTRQPIALVRGKGSLVFDIEGRKYIDCVAGIAVNNVGHCHPAVVESIKNQAEQLIHVSNLYYTSPQAMLAEKLVSITGMDRIFFCNSGTEAVEAAMKLARTRTGRQNFVSTYGAFHGRSMGALSLTHKEAYRNPFRPLVENVDFVPYNDIKAVSESVDQDTAAVIIEPIQGEAGVNVPSPGYLQEVRRICDENDALLIFDEVQTGFGRTGTWFCRQHSGVLPDIMTMAKAMGGGFPMGAIASREDISFGKGEHASTFGGNPLACAASLAAIGAIEDENMLERCTRLGEYFMSRLKGMSRDDILDVRGAGLMIGVELGADCGDIVSYGRENGVLLNCTSDSVLRLVPPFVITEEQIDTVVDTIEQA</sequence>
<dbReference type="AlphaFoldDB" id="F7XPZ5"/>